<dbReference type="SMART" id="SM00674">
    <property type="entry name" value="CENPB"/>
    <property type="match status" value="1"/>
</dbReference>
<sequence length="823" mass="93384">MLSIEQRYNICLMAETHPKWTQLELARWAYETFQLPKIPSQGTISRILAKKATYMNSKEHEKDANRLRKPNNQLVRSILQEWINQSLWNGIPITSPIIQETAHAVWQKIPARYREGNGSFSYKWISNFLSKMDVNISVLDEEMPKTPRVWTFEERSDLKEYFAKLPAKDVFTLDETFLAYNLPLDYAQYETSSIQRKIEVATVMLCANLEGTEKIKPLVVGKYNNYHSFRNYFPNEPTDAASQSALGEKMARMFDISYQSNTKSWLTSNLFHDWLVRWDKRLVAYNRKIWIVLDDSCSHRIINLHLQNITLVYTSATSKFLPLNWGVLDEFKTRYRIQQYTALISLQNKFEEKTKQPYYISFEQSELTMSNAFKFIKNAWDQIPLDTIKANWRSSGIIPPHLIHFNENISMPFKKNEALEAELDVLCHKYRCVKQWDCDMLLDLNMENKSANFLSMEELVESSIVEDMEPVEETNTNTNTNANTSQADNYKTADSDDDGLPELPGEEELDVRNILGNNRLNRSNSTADFNFSQFTDNISKTNIGNQGSAKEPMDNNSLTNPDMLDNGIDQNIQKLLNEPYLQDIQNNYFNVSNLIDRPNLFLPQSVSALPDMGMNISSNDYLNNMFGNAIPSNATTPNTNSTVPVPSNSNNSTHNAFSQSPIDSIGSVINSVPDVSALGNNVIPMGNTGLTGFGVTDLNNILQPGSSNAIDSPLKDVQSPVTSSGLSPLPMRNTTVNSRETNIEVARALYTVIMHSNGGSLNMSKTSQSELRGIYRSLLKQIRRSKGTANKVKKPTPNNENTLDNILNQSNQNINLGNSNSFI</sequence>
<reference evidence="4 5" key="1">
    <citation type="journal article" date="2023" name="Elife">
        <title>Identification of key yeast species and microbe-microbe interactions impacting larval growth of Drosophila in the wild.</title>
        <authorList>
            <person name="Mure A."/>
            <person name="Sugiura Y."/>
            <person name="Maeda R."/>
            <person name="Honda K."/>
            <person name="Sakurai N."/>
            <person name="Takahashi Y."/>
            <person name="Watada M."/>
            <person name="Katoh T."/>
            <person name="Gotoh A."/>
            <person name="Gotoh Y."/>
            <person name="Taniguchi I."/>
            <person name="Nakamura K."/>
            <person name="Hayashi T."/>
            <person name="Katayama T."/>
            <person name="Uemura T."/>
            <person name="Hattori Y."/>
        </authorList>
    </citation>
    <scope>NUCLEOTIDE SEQUENCE [LARGE SCALE GENOMIC DNA]</scope>
    <source>
        <strain evidence="4 5">KH-74</strain>
    </source>
</reference>
<dbReference type="PANTHER" id="PTHR19303">
    <property type="entry name" value="TRANSPOSON"/>
    <property type="match status" value="1"/>
</dbReference>
<evidence type="ECO:0000256" key="2">
    <source>
        <dbReference type="SAM" id="MobiDB-lite"/>
    </source>
</evidence>
<organism evidence="4 5">
    <name type="scientific">Maudiozyma humilis</name>
    <name type="common">Sour dough yeast</name>
    <name type="synonym">Kazachstania humilis</name>
    <dbReference type="NCBI Taxonomy" id="51915"/>
    <lineage>
        <taxon>Eukaryota</taxon>
        <taxon>Fungi</taxon>
        <taxon>Dikarya</taxon>
        <taxon>Ascomycota</taxon>
        <taxon>Saccharomycotina</taxon>
        <taxon>Saccharomycetes</taxon>
        <taxon>Saccharomycetales</taxon>
        <taxon>Saccharomycetaceae</taxon>
        <taxon>Maudiozyma</taxon>
    </lineage>
</organism>
<dbReference type="PANTHER" id="PTHR19303:SF73">
    <property type="entry name" value="PROTEIN PDC2"/>
    <property type="match status" value="1"/>
</dbReference>
<proteinExistence type="predicted"/>
<keyword evidence="5" id="KW-1185">Reference proteome</keyword>
<dbReference type="SUPFAM" id="SSF46689">
    <property type="entry name" value="Homeodomain-like"/>
    <property type="match status" value="1"/>
</dbReference>
<comment type="caution">
    <text evidence="4">The sequence shown here is derived from an EMBL/GenBank/DDBJ whole genome shotgun (WGS) entry which is preliminary data.</text>
</comment>
<protein>
    <submittedName>
        <fullName evidence="4">Pdc2 protein</fullName>
    </submittedName>
</protein>
<feature type="region of interest" description="Disordered" evidence="2">
    <location>
        <begin position="542"/>
        <end position="564"/>
    </location>
</feature>
<dbReference type="PROSITE" id="PS51253">
    <property type="entry name" value="HTH_CENPB"/>
    <property type="match status" value="1"/>
</dbReference>
<feature type="domain" description="HTH CENPB-type" evidence="3">
    <location>
        <begin position="63"/>
        <end position="138"/>
    </location>
</feature>
<evidence type="ECO:0000313" key="4">
    <source>
        <dbReference type="EMBL" id="GMM55352.1"/>
    </source>
</evidence>
<dbReference type="InterPro" id="IPR050863">
    <property type="entry name" value="CenT-Element_Derived"/>
</dbReference>
<feature type="compositionally biased region" description="Polar residues" evidence="2">
    <location>
        <begin position="719"/>
        <end position="734"/>
    </location>
</feature>
<evidence type="ECO:0000259" key="3">
    <source>
        <dbReference type="PROSITE" id="PS51253"/>
    </source>
</evidence>
<accession>A0AAV5RVH5</accession>
<dbReference type="Pfam" id="PF03184">
    <property type="entry name" value="DDE_1"/>
    <property type="match status" value="1"/>
</dbReference>
<feature type="region of interest" description="Disordered" evidence="2">
    <location>
        <begin position="785"/>
        <end position="805"/>
    </location>
</feature>
<dbReference type="Pfam" id="PF03221">
    <property type="entry name" value="HTH_Tnp_Tc5"/>
    <property type="match status" value="1"/>
</dbReference>
<gene>
    <name evidence="4" type="ORF">DAKH74_019680</name>
</gene>
<dbReference type="AlphaFoldDB" id="A0AAV5RVH5"/>
<feature type="region of interest" description="Disordered" evidence="2">
    <location>
        <begin position="707"/>
        <end position="734"/>
    </location>
</feature>
<feature type="region of interest" description="Disordered" evidence="2">
    <location>
        <begin position="472"/>
        <end position="504"/>
    </location>
</feature>
<dbReference type="GO" id="GO:0003677">
    <property type="term" value="F:DNA binding"/>
    <property type="evidence" value="ECO:0007669"/>
    <property type="project" value="UniProtKB-KW"/>
</dbReference>
<dbReference type="InterPro" id="IPR004875">
    <property type="entry name" value="DDE_SF_endonuclease_dom"/>
</dbReference>
<feature type="compositionally biased region" description="Basic residues" evidence="2">
    <location>
        <begin position="785"/>
        <end position="794"/>
    </location>
</feature>
<dbReference type="GO" id="GO:0005634">
    <property type="term" value="C:nucleus"/>
    <property type="evidence" value="ECO:0007669"/>
    <property type="project" value="TreeGrafter"/>
</dbReference>
<dbReference type="Proteomes" id="UP001377567">
    <property type="component" value="Unassembled WGS sequence"/>
</dbReference>
<feature type="compositionally biased region" description="Polar residues" evidence="2">
    <location>
        <begin position="542"/>
        <end position="560"/>
    </location>
</feature>
<evidence type="ECO:0000313" key="5">
    <source>
        <dbReference type="Proteomes" id="UP001377567"/>
    </source>
</evidence>
<feature type="compositionally biased region" description="Low complexity" evidence="2">
    <location>
        <begin position="474"/>
        <end position="484"/>
    </location>
</feature>
<dbReference type="InterPro" id="IPR006600">
    <property type="entry name" value="HTH_CenpB_DNA-bd_dom"/>
</dbReference>
<dbReference type="EMBL" id="BTGD01000005">
    <property type="protein sequence ID" value="GMM55352.1"/>
    <property type="molecule type" value="Genomic_DNA"/>
</dbReference>
<dbReference type="InterPro" id="IPR009057">
    <property type="entry name" value="Homeodomain-like_sf"/>
</dbReference>
<dbReference type="Gene3D" id="1.10.10.60">
    <property type="entry name" value="Homeodomain-like"/>
    <property type="match status" value="2"/>
</dbReference>
<feature type="compositionally biased region" description="Acidic residues" evidence="2">
    <location>
        <begin position="495"/>
        <end position="504"/>
    </location>
</feature>
<name>A0AAV5RVH5_MAUHU</name>
<evidence type="ECO:0000256" key="1">
    <source>
        <dbReference type="ARBA" id="ARBA00023125"/>
    </source>
</evidence>
<keyword evidence="1" id="KW-0238">DNA-binding</keyword>